<dbReference type="GO" id="GO:0016787">
    <property type="term" value="F:hydrolase activity"/>
    <property type="evidence" value="ECO:0007669"/>
    <property type="project" value="UniProtKB-KW"/>
</dbReference>
<dbReference type="InterPro" id="IPR013595">
    <property type="entry name" value="Pept_S33_TAP-like_C"/>
</dbReference>
<feature type="chain" id="PRO_5021869233" evidence="1">
    <location>
        <begin position="29"/>
        <end position="530"/>
    </location>
</feature>
<dbReference type="OrthoDB" id="5166357at2"/>
<dbReference type="Gene3D" id="3.40.50.1820">
    <property type="entry name" value="alpha/beta hydrolase"/>
    <property type="match status" value="1"/>
</dbReference>
<protein>
    <submittedName>
        <fullName evidence="4">Alpha/beta hydrolase</fullName>
    </submittedName>
</protein>
<dbReference type="PANTHER" id="PTHR43433:SF5">
    <property type="entry name" value="AB HYDROLASE-1 DOMAIN-CONTAINING PROTEIN"/>
    <property type="match status" value="1"/>
</dbReference>
<dbReference type="InterPro" id="IPR029058">
    <property type="entry name" value="AB_hydrolase_fold"/>
</dbReference>
<evidence type="ECO:0000259" key="2">
    <source>
        <dbReference type="Pfam" id="PF00561"/>
    </source>
</evidence>
<dbReference type="Pfam" id="PF08386">
    <property type="entry name" value="Abhydrolase_4"/>
    <property type="match status" value="1"/>
</dbReference>
<feature type="signal peptide" evidence="1">
    <location>
        <begin position="1"/>
        <end position="28"/>
    </location>
</feature>
<gene>
    <name evidence="4" type="ORF">FK531_17545</name>
</gene>
<dbReference type="InterPro" id="IPR000073">
    <property type="entry name" value="AB_hydrolase_1"/>
</dbReference>
<evidence type="ECO:0000259" key="3">
    <source>
        <dbReference type="Pfam" id="PF08386"/>
    </source>
</evidence>
<dbReference type="PANTHER" id="PTHR43433">
    <property type="entry name" value="HYDROLASE, ALPHA/BETA FOLD FAMILY PROTEIN"/>
    <property type="match status" value="1"/>
</dbReference>
<dbReference type="EMBL" id="VIGH01000008">
    <property type="protein sequence ID" value="TQF66322.1"/>
    <property type="molecule type" value="Genomic_DNA"/>
</dbReference>
<accession>A0A541B1W6</accession>
<proteinExistence type="predicted"/>
<dbReference type="SUPFAM" id="SSF53474">
    <property type="entry name" value="alpha/beta-Hydrolases"/>
    <property type="match status" value="1"/>
</dbReference>
<evidence type="ECO:0000313" key="4">
    <source>
        <dbReference type="EMBL" id="TQF66322.1"/>
    </source>
</evidence>
<dbReference type="Proteomes" id="UP000316256">
    <property type="component" value="Unassembled WGS sequence"/>
</dbReference>
<keyword evidence="5" id="KW-1185">Reference proteome</keyword>
<comment type="caution">
    <text evidence="4">The sequence shown here is derived from an EMBL/GenBank/DDBJ whole genome shotgun (WGS) entry which is preliminary data.</text>
</comment>
<keyword evidence="4" id="KW-0378">Hydrolase</keyword>
<evidence type="ECO:0000313" key="5">
    <source>
        <dbReference type="Proteomes" id="UP000316256"/>
    </source>
</evidence>
<dbReference type="AlphaFoldDB" id="A0A541B1W6"/>
<reference evidence="4 5" key="1">
    <citation type="submission" date="2019-06" db="EMBL/GenBank/DDBJ databases">
        <title>Rhodococcus spaelei sp. nov., isolated from a cave.</title>
        <authorList>
            <person name="Lee S.D."/>
        </authorList>
    </citation>
    <scope>NUCLEOTIDE SEQUENCE [LARGE SCALE GENOMIC DNA]</scope>
    <source>
        <strain evidence="4 5">C9-5</strain>
    </source>
</reference>
<dbReference type="RefSeq" id="WP_142101617.1">
    <property type="nucleotide sequence ID" value="NZ_VIGH01000008.1"/>
</dbReference>
<dbReference type="Pfam" id="PF00561">
    <property type="entry name" value="Abhydrolase_1"/>
    <property type="match status" value="1"/>
</dbReference>
<keyword evidence="1" id="KW-0732">Signal</keyword>
<evidence type="ECO:0000256" key="1">
    <source>
        <dbReference type="SAM" id="SignalP"/>
    </source>
</evidence>
<organism evidence="4 5">
    <name type="scientific">Rhodococcus spelaei</name>
    <dbReference type="NCBI Taxonomy" id="2546320"/>
    <lineage>
        <taxon>Bacteria</taxon>
        <taxon>Bacillati</taxon>
        <taxon>Actinomycetota</taxon>
        <taxon>Actinomycetes</taxon>
        <taxon>Mycobacteriales</taxon>
        <taxon>Nocardiaceae</taxon>
        <taxon>Rhodococcus</taxon>
    </lineage>
</organism>
<name>A0A541B1W6_9NOCA</name>
<feature type="domain" description="Peptidase S33 tripeptidyl aminopeptidase-like C-terminal" evidence="3">
    <location>
        <begin position="427"/>
        <end position="528"/>
    </location>
</feature>
<feature type="domain" description="AB hydrolase-1" evidence="2">
    <location>
        <begin position="156"/>
        <end position="283"/>
    </location>
</feature>
<sequence length="530" mass="53272">MPFPVAALTRRRLWLPAAVLVLCVSACGAGPSVRPDVAVVERGDGATAEPTGTQGPPALAAPVHDLNWQDCTRTTLDVLGLGPGPAGLVLECAELAAPIDAGGRIRGSFSLGALRARLPQTPADAAPLVLTSGADRSSTSTLAALAAGPAAPLLAARPLVAVDRRGIGTSTPIECLAPRGNPTLGKQMFDLGQFTAPPVAGGDAVDTVMALGRDATTECTDFLQPQELAFDAAHAADDLEQLRTTWGVDRLGLLATGSGGDVALAFAAKHPGAVARLVLDSPATVRADAVTVAETRVRGQEAALAAFARQCAALACALGPDPHAAVLDLIHRAGAGQLRPISTNALGAALTDFLGSPRGDQQARIREFADVLAAAGRGDTAGLSDLVGRAASATDSDGQFVARCSDGQQWPTPGRVRELQRDWGERYPAFGPDAALSLLLCASWPTTAAQPTPSALSVPVLTIAGAADPVAGDGAASASGAVAAAGAPSSTLAWLGRGHPASSHSECVQQAVVTYVGTGTLPPDGGACPG</sequence>
<dbReference type="InterPro" id="IPR050471">
    <property type="entry name" value="AB_hydrolase"/>
</dbReference>